<sequence length="653" mass="77051">MDVYGKVKKLLIVLNPKNKKLCYEYYWEQKCQYFVCCGCVINRKTCVARYHKNDKKDGDEYVTFGRAPHVCEWRKYDIEYFFKDRKRIDSTNFEVHEEIKNGVERKALIILSESDKTKCYKLYYTAASKCFSCLECKKLKHCVSARVFDDPIDKKQYAIPGKNDHICNLQEYIPAKKIDDEIVESSGFLKLQNQSGPLKIIVFDQKNKKLCYEFTCRKGTNIFSCLGCHEKDNRKLEGNALIQLCTRENGEEYLTLKKWNHCCKMRKYEAEKFQEIIFREPDFIFYREPKDPIINLAIFCSNDKEKFYKYRYHPSQLRFCCLNCRKIKSACNNFAKVCQDENGKEYLYHGKFQHICKPIPYSTITKNKNIEILKASGLPPKKPSKSGGRPCNKNIPPKNIDKSRIIKAEDFELQWSKKGKPDGKLVIFCPENKKLCYELNHEERNLYRCNKCVLYPSDYHITEMDENEDPIKFVIFIDADKKKCYTYTFWTIGKIFRCRGCMRSGTMVNAKIYKDKNEKNYMKLSPNNHVCVPEDYVSEGKDILPPQRFTLMPSKNGTVNGKLFLFDLEKPFYGYWFNFSKTVYYCCSCRKEGKQVKAKLCEKDDGEKYVEMYHHPKHVCEIRNILEENKVVKAENFKIDTNSSGEKPQFVRI</sequence>
<reference evidence="2" key="1">
    <citation type="submission" date="2022-11" db="UniProtKB">
        <authorList>
            <consortium name="WormBaseParasite"/>
        </authorList>
    </citation>
    <scope>IDENTIFICATION</scope>
</reference>
<keyword evidence="1" id="KW-1185">Reference proteome</keyword>
<dbReference type="WBParaSite" id="PSU_v2.g2407.t1">
    <property type="protein sequence ID" value="PSU_v2.g2407.t1"/>
    <property type="gene ID" value="PSU_v2.g2407"/>
</dbReference>
<organism evidence="1 2">
    <name type="scientific">Panagrolaimus superbus</name>
    <dbReference type="NCBI Taxonomy" id="310955"/>
    <lineage>
        <taxon>Eukaryota</taxon>
        <taxon>Metazoa</taxon>
        <taxon>Ecdysozoa</taxon>
        <taxon>Nematoda</taxon>
        <taxon>Chromadorea</taxon>
        <taxon>Rhabditida</taxon>
        <taxon>Tylenchina</taxon>
        <taxon>Panagrolaimomorpha</taxon>
        <taxon>Panagrolaimoidea</taxon>
        <taxon>Panagrolaimidae</taxon>
        <taxon>Panagrolaimus</taxon>
    </lineage>
</organism>
<name>A0A914YWE8_9BILA</name>
<evidence type="ECO:0000313" key="2">
    <source>
        <dbReference type="WBParaSite" id="PSU_v2.g2407.t1"/>
    </source>
</evidence>
<proteinExistence type="predicted"/>
<protein>
    <submittedName>
        <fullName evidence="2">FLYWCH-type domain-containing protein</fullName>
    </submittedName>
</protein>
<dbReference type="AlphaFoldDB" id="A0A914YWE8"/>
<dbReference type="Proteomes" id="UP000887577">
    <property type="component" value="Unplaced"/>
</dbReference>
<accession>A0A914YWE8</accession>
<evidence type="ECO:0000313" key="1">
    <source>
        <dbReference type="Proteomes" id="UP000887577"/>
    </source>
</evidence>